<dbReference type="EnsemblProtists" id="EOD24010">
    <property type="protein sequence ID" value="EOD24010"/>
    <property type="gene ID" value="EMIHUDRAFT_435515"/>
</dbReference>
<organism evidence="1 2">
    <name type="scientific">Emiliania huxleyi (strain CCMP1516)</name>
    <dbReference type="NCBI Taxonomy" id="280463"/>
    <lineage>
        <taxon>Eukaryota</taxon>
        <taxon>Haptista</taxon>
        <taxon>Haptophyta</taxon>
        <taxon>Prymnesiophyceae</taxon>
        <taxon>Isochrysidales</taxon>
        <taxon>Noelaerhabdaceae</taxon>
        <taxon>Emiliania</taxon>
    </lineage>
</organism>
<dbReference type="HOGENOM" id="CLU_1698786_0_0_1"/>
<dbReference type="EnsemblProtists" id="EOD33062">
    <property type="protein sequence ID" value="EOD33062"/>
    <property type="gene ID" value="EMIHUDRAFT_441675"/>
</dbReference>
<reference evidence="1" key="2">
    <citation type="submission" date="2024-10" db="UniProtKB">
        <authorList>
            <consortium name="EnsemblProtists"/>
        </authorList>
    </citation>
    <scope>IDENTIFICATION</scope>
</reference>
<evidence type="ECO:0000313" key="1">
    <source>
        <dbReference type="EnsemblProtists" id="EOD33062"/>
    </source>
</evidence>
<evidence type="ECO:0000313" key="2">
    <source>
        <dbReference type="Proteomes" id="UP000013827"/>
    </source>
</evidence>
<dbReference type="AlphaFoldDB" id="A0A0D3KBC7"/>
<accession>A0A0D3KBC7</accession>
<proteinExistence type="predicted"/>
<dbReference type="KEGG" id="ehx:EMIHUDRAFT_435515"/>
<dbReference type="GeneID" id="17278334"/>
<dbReference type="PaxDb" id="2903-EOD24010"/>
<name>A0A0D3KBC7_EMIH1</name>
<protein>
    <recommendedName>
        <fullName evidence="3">START domain-containing protein</fullName>
    </recommendedName>
</protein>
<reference evidence="2" key="1">
    <citation type="journal article" date="2013" name="Nature">
        <title>Pan genome of the phytoplankton Emiliania underpins its global distribution.</title>
        <authorList>
            <person name="Read B.A."/>
            <person name="Kegel J."/>
            <person name="Klute M.J."/>
            <person name="Kuo A."/>
            <person name="Lefebvre S.C."/>
            <person name="Maumus F."/>
            <person name="Mayer C."/>
            <person name="Miller J."/>
            <person name="Monier A."/>
            <person name="Salamov A."/>
            <person name="Young J."/>
            <person name="Aguilar M."/>
            <person name="Claverie J.M."/>
            <person name="Frickenhaus S."/>
            <person name="Gonzalez K."/>
            <person name="Herman E.K."/>
            <person name="Lin Y.C."/>
            <person name="Napier J."/>
            <person name="Ogata H."/>
            <person name="Sarno A.F."/>
            <person name="Shmutz J."/>
            <person name="Schroeder D."/>
            <person name="de Vargas C."/>
            <person name="Verret F."/>
            <person name="von Dassow P."/>
            <person name="Valentin K."/>
            <person name="Van de Peer Y."/>
            <person name="Wheeler G."/>
            <person name="Dacks J.B."/>
            <person name="Delwiche C.F."/>
            <person name="Dyhrman S.T."/>
            <person name="Glockner G."/>
            <person name="John U."/>
            <person name="Richards T."/>
            <person name="Worden A.Z."/>
            <person name="Zhang X."/>
            <person name="Grigoriev I.V."/>
            <person name="Allen A.E."/>
            <person name="Bidle K."/>
            <person name="Borodovsky M."/>
            <person name="Bowler C."/>
            <person name="Brownlee C."/>
            <person name="Cock J.M."/>
            <person name="Elias M."/>
            <person name="Gladyshev V.N."/>
            <person name="Groth M."/>
            <person name="Guda C."/>
            <person name="Hadaegh A."/>
            <person name="Iglesias-Rodriguez M.D."/>
            <person name="Jenkins J."/>
            <person name="Jones B.M."/>
            <person name="Lawson T."/>
            <person name="Leese F."/>
            <person name="Lindquist E."/>
            <person name="Lobanov A."/>
            <person name="Lomsadze A."/>
            <person name="Malik S.B."/>
            <person name="Marsh M.E."/>
            <person name="Mackinder L."/>
            <person name="Mock T."/>
            <person name="Mueller-Roeber B."/>
            <person name="Pagarete A."/>
            <person name="Parker M."/>
            <person name="Probert I."/>
            <person name="Quesneville H."/>
            <person name="Raines C."/>
            <person name="Rensing S.A."/>
            <person name="Riano-Pachon D.M."/>
            <person name="Richier S."/>
            <person name="Rokitta S."/>
            <person name="Shiraiwa Y."/>
            <person name="Soanes D.M."/>
            <person name="van der Giezen M."/>
            <person name="Wahlund T.M."/>
            <person name="Williams B."/>
            <person name="Wilson W."/>
            <person name="Wolfe G."/>
            <person name="Wurch L.L."/>
        </authorList>
    </citation>
    <scope>NUCLEOTIDE SEQUENCE</scope>
</reference>
<dbReference type="RefSeq" id="XP_005785491.1">
    <property type="nucleotide sequence ID" value="XM_005785434.1"/>
</dbReference>
<dbReference type="GeneID" id="17269556"/>
<keyword evidence="2" id="KW-1185">Reference proteome</keyword>
<dbReference type="RefSeq" id="XP_005776439.1">
    <property type="nucleotide sequence ID" value="XM_005776382.1"/>
</dbReference>
<sequence length="155" mass="16601">MRELSQLETAQLPLQGWLAMRVPSMAWLTTRGSCSFTLDCPVDECAQILRAAVAEMTTDPKPYNSWMEVQPATGRTLTLYTVTKLGWLDPTLLSLSAGPSGGTKVSAVGWSAGLLPLTVPAAPLLNALLFWVPFSGVSSIRVGQLRRHCEAAAAS</sequence>
<dbReference type="KEGG" id="ehx:EMIHUDRAFT_441675"/>
<evidence type="ECO:0008006" key="3">
    <source>
        <dbReference type="Google" id="ProtNLM"/>
    </source>
</evidence>
<dbReference type="Proteomes" id="UP000013827">
    <property type="component" value="Unassembled WGS sequence"/>
</dbReference>